<dbReference type="STRING" id="1489064.WH96_01560"/>
<dbReference type="AlphaFoldDB" id="A0A0H2MN74"/>
<proteinExistence type="predicted"/>
<dbReference type="EMBL" id="LAQL01000002">
    <property type="protein sequence ID" value="KLN62237.1"/>
    <property type="molecule type" value="Genomic_DNA"/>
</dbReference>
<reference evidence="2 3" key="1">
    <citation type="submission" date="2015-03" db="EMBL/GenBank/DDBJ databases">
        <title>Genome Sequence of Kiloniella spongiae MEBiC09566, isolated from a marine sponge.</title>
        <authorList>
            <person name="Shao Z."/>
            <person name="Wang L."/>
            <person name="Li X."/>
        </authorList>
    </citation>
    <scope>NUCLEOTIDE SEQUENCE [LARGE SCALE GENOMIC DNA]</scope>
    <source>
        <strain evidence="2 3">MEBiC09566</strain>
    </source>
</reference>
<dbReference type="PANTHER" id="PTHR38040:SF1">
    <property type="entry name" value="UBIQUINONE BIOSYNTHESIS ACCESSORY FACTOR UBIK"/>
    <property type="match status" value="1"/>
</dbReference>
<accession>A0A0H2MN74</accession>
<evidence type="ECO:0000313" key="3">
    <source>
        <dbReference type="Proteomes" id="UP000035444"/>
    </source>
</evidence>
<evidence type="ECO:0008006" key="4">
    <source>
        <dbReference type="Google" id="ProtNLM"/>
    </source>
</evidence>
<comment type="caution">
    <text evidence="2">The sequence shown here is derived from an EMBL/GenBank/DDBJ whole genome shotgun (WGS) entry which is preliminary data.</text>
</comment>
<dbReference type="GO" id="GO:0005829">
    <property type="term" value="C:cytosol"/>
    <property type="evidence" value="ECO:0007669"/>
    <property type="project" value="TreeGrafter"/>
</dbReference>
<dbReference type="Proteomes" id="UP000035444">
    <property type="component" value="Unassembled WGS sequence"/>
</dbReference>
<name>A0A0H2MN74_9PROT</name>
<keyword evidence="3" id="KW-1185">Reference proteome</keyword>
<gene>
    <name evidence="2" type="ORF">WH96_01560</name>
</gene>
<dbReference type="PANTHER" id="PTHR38040">
    <property type="entry name" value="UBIQUINONE BIOSYNTHESIS ACCESSORY FACTOR UBIK"/>
    <property type="match status" value="1"/>
</dbReference>
<evidence type="ECO:0000256" key="1">
    <source>
        <dbReference type="SAM" id="MobiDB-lite"/>
    </source>
</evidence>
<dbReference type="OrthoDB" id="7392124at2"/>
<dbReference type="InterPro" id="IPR007475">
    <property type="entry name" value="UbiK"/>
</dbReference>
<dbReference type="Pfam" id="PF04380">
    <property type="entry name" value="BMFP"/>
    <property type="match status" value="1"/>
</dbReference>
<sequence>MQTQNRILDDLAKVASSAMGAAAGMRGEVEARIREQFERIITQMDVVPREEFDVMKAVAVKAREESEDLAEKVTALEARLAKLEGATKSPPRAASTKKTGPKKAD</sequence>
<dbReference type="RefSeq" id="WP_047762363.1">
    <property type="nucleotide sequence ID" value="NZ_LAQL01000002.1"/>
</dbReference>
<organism evidence="2 3">
    <name type="scientific">Kiloniella spongiae</name>
    <dbReference type="NCBI Taxonomy" id="1489064"/>
    <lineage>
        <taxon>Bacteria</taxon>
        <taxon>Pseudomonadati</taxon>
        <taxon>Pseudomonadota</taxon>
        <taxon>Alphaproteobacteria</taxon>
        <taxon>Rhodospirillales</taxon>
        <taxon>Kiloniellaceae</taxon>
        <taxon>Kiloniella</taxon>
    </lineage>
</organism>
<feature type="region of interest" description="Disordered" evidence="1">
    <location>
        <begin position="82"/>
        <end position="105"/>
    </location>
</feature>
<protein>
    <recommendedName>
        <fullName evidence="4">Pyrroline-5-carboxylate reductase</fullName>
    </recommendedName>
</protein>
<evidence type="ECO:0000313" key="2">
    <source>
        <dbReference type="EMBL" id="KLN62237.1"/>
    </source>
</evidence>